<dbReference type="NCBIfam" id="TIGR00786">
    <property type="entry name" value="dctM"/>
    <property type="match status" value="1"/>
</dbReference>
<feature type="transmembrane region" description="Helical" evidence="7">
    <location>
        <begin position="108"/>
        <end position="125"/>
    </location>
</feature>
<feature type="transmembrane region" description="Helical" evidence="7">
    <location>
        <begin position="171"/>
        <end position="192"/>
    </location>
</feature>
<feature type="transmembrane region" description="Helical" evidence="7">
    <location>
        <begin position="372"/>
        <end position="398"/>
    </location>
</feature>
<feature type="domain" description="TRAP C4-dicarboxylate transport system permease DctM subunit" evidence="8">
    <location>
        <begin position="6"/>
        <end position="430"/>
    </location>
</feature>
<keyword evidence="3" id="KW-0997">Cell inner membrane</keyword>
<dbReference type="RefSeq" id="WP_071158717.1">
    <property type="nucleotide sequence ID" value="NZ_MBRJ01000040.1"/>
</dbReference>
<dbReference type="PANTHER" id="PTHR33362">
    <property type="entry name" value="SIALIC ACID TRAP TRANSPORTER PERMEASE PROTEIN SIAT-RELATED"/>
    <property type="match status" value="1"/>
</dbReference>
<evidence type="ECO:0000256" key="2">
    <source>
        <dbReference type="ARBA" id="ARBA00022475"/>
    </source>
</evidence>
<evidence type="ECO:0000313" key="9">
    <source>
        <dbReference type="EMBL" id="OHX44779.1"/>
    </source>
</evidence>
<evidence type="ECO:0000256" key="7">
    <source>
        <dbReference type="SAM" id="Phobius"/>
    </source>
</evidence>
<dbReference type="EMBL" id="MBRJ01000040">
    <property type="protein sequence ID" value="OHX44779.1"/>
    <property type="molecule type" value="Genomic_DNA"/>
</dbReference>
<keyword evidence="5 7" id="KW-1133">Transmembrane helix</keyword>
<evidence type="ECO:0000256" key="4">
    <source>
        <dbReference type="ARBA" id="ARBA00022692"/>
    </source>
</evidence>
<feature type="transmembrane region" description="Helical" evidence="7">
    <location>
        <begin position="285"/>
        <end position="306"/>
    </location>
</feature>
<feature type="transmembrane region" description="Helical" evidence="7">
    <location>
        <begin position="318"/>
        <end position="340"/>
    </location>
</feature>
<gene>
    <name evidence="9" type="ORF">BBV17_25070</name>
</gene>
<reference evidence="9 10" key="1">
    <citation type="submission" date="2016-07" db="EMBL/GenBank/DDBJ databases">
        <title>Bacillus oceanisediminis whole genome.</title>
        <authorList>
            <person name="Pal Y."/>
            <person name="Verma A."/>
            <person name="Mual P."/>
            <person name="Srinivasan K."/>
        </authorList>
    </citation>
    <scope>NUCLEOTIDE SEQUENCE [LARGE SCALE GENOMIC DNA]</scope>
    <source>
        <strain evidence="9 10">Bhandara28</strain>
    </source>
</reference>
<name>A0ABX3CNF6_9BACI</name>
<feature type="transmembrane region" description="Helical" evidence="7">
    <location>
        <begin position="83"/>
        <end position="102"/>
    </location>
</feature>
<dbReference type="PIRSF" id="PIRSF006066">
    <property type="entry name" value="HI0050"/>
    <property type="match status" value="1"/>
</dbReference>
<dbReference type="InterPro" id="IPR010656">
    <property type="entry name" value="DctM"/>
</dbReference>
<feature type="transmembrane region" description="Helical" evidence="7">
    <location>
        <begin position="410"/>
        <end position="434"/>
    </location>
</feature>
<keyword evidence="10" id="KW-1185">Reference proteome</keyword>
<protein>
    <submittedName>
        <fullName evidence="9">C4-dicarboxylate ABC transporter permease</fullName>
    </submittedName>
</protein>
<keyword evidence="6 7" id="KW-0472">Membrane</keyword>
<dbReference type="Proteomes" id="UP000180194">
    <property type="component" value="Unassembled WGS sequence"/>
</dbReference>
<comment type="subcellular location">
    <subcellularLocation>
        <location evidence="1">Cell inner membrane</location>
        <topology evidence="1">Multi-pass membrane protein</topology>
    </subcellularLocation>
</comment>
<feature type="transmembrane region" description="Helical" evidence="7">
    <location>
        <begin position="51"/>
        <end position="71"/>
    </location>
</feature>
<feature type="transmembrane region" description="Helical" evidence="7">
    <location>
        <begin position="230"/>
        <end position="248"/>
    </location>
</feature>
<feature type="transmembrane region" description="Helical" evidence="7">
    <location>
        <begin position="347"/>
        <end position="366"/>
    </location>
</feature>
<evidence type="ECO:0000256" key="1">
    <source>
        <dbReference type="ARBA" id="ARBA00004429"/>
    </source>
</evidence>
<evidence type="ECO:0000256" key="3">
    <source>
        <dbReference type="ARBA" id="ARBA00022519"/>
    </source>
</evidence>
<evidence type="ECO:0000256" key="5">
    <source>
        <dbReference type="ARBA" id="ARBA00022989"/>
    </source>
</evidence>
<dbReference type="InterPro" id="IPR004681">
    <property type="entry name" value="TRAP_DctM"/>
</dbReference>
<dbReference type="PANTHER" id="PTHR33362:SF3">
    <property type="entry name" value="SIALIC ACID TRAP TRANSPORTER PERMEASE PROTEIN SIAT"/>
    <property type="match status" value="1"/>
</dbReference>
<accession>A0ABX3CNF6</accession>
<organism evidence="9 10">
    <name type="scientific">Cytobacillus oceanisediminis</name>
    <dbReference type="NCBI Taxonomy" id="665099"/>
    <lineage>
        <taxon>Bacteria</taxon>
        <taxon>Bacillati</taxon>
        <taxon>Bacillota</taxon>
        <taxon>Bacilli</taxon>
        <taxon>Bacillales</taxon>
        <taxon>Bacillaceae</taxon>
        <taxon>Cytobacillus</taxon>
    </lineage>
</organism>
<evidence type="ECO:0000256" key="6">
    <source>
        <dbReference type="ARBA" id="ARBA00023136"/>
    </source>
</evidence>
<keyword evidence="2" id="KW-1003">Cell membrane</keyword>
<comment type="caution">
    <text evidence="9">The sequence shown here is derived from an EMBL/GenBank/DDBJ whole genome shotgun (WGS) entry which is preliminary data.</text>
</comment>
<proteinExistence type="predicted"/>
<feature type="transmembrane region" description="Helical" evidence="7">
    <location>
        <begin position="254"/>
        <end position="273"/>
    </location>
</feature>
<feature type="transmembrane region" description="Helical" evidence="7">
    <location>
        <begin position="146"/>
        <end position="165"/>
    </location>
</feature>
<dbReference type="Pfam" id="PF06808">
    <property type="entry name" value="DctM"/>
    <property type="match status" value="1"/>
</dbReference>
<evidence type="ECO:0000313" key="10">
    <source>
        <dbReference type="Proteomes" id="UP000180194"/>
    </source>
</evidence>
<sequence length="439" mass="46393">MALLLFISLIILFALGVPVAFSMGLSSILAMSNEGILIQVAVQKIFSSMNSFPLMAIPFFILAGSLMEAGGISKRLIDFANSLVGKLTGGLAMVTVVTAMFFSSISGSSAATVAAIGSILIPAMVKRGFPRNFSTSIQAVSGELGVIIPPSIPMIIFALTAGVSISIGDLFMAGVVPGILIGGSIMLTIYVISKVKGYGNRTPLNLTDSEVLEESLLMTTKGRLNAFKNAILPLLMPVIILGGIYGGVFTPTEAAAVAVAYAYILGAFVYRSLTINSIMEVLRNSVLSTAIIMFIIANAGLLGWVLTAEKVPATVSQWFIAVSDSPIIFLLLVNLLLLIVGMFLETGAAIVIMAPILTPVAISFGIDPVHFGIIMIVNLAVGMLTPPIGVNLFVACQIGKLRIDQILKPLIPFYIVLLVDILLISFLPQISLWLPSFLK</sequence>
<keyword evidence="4 7" id="KW-0812">Transmembrane</keyword>
<evidence type="ECO:0000259" key="8">
    <source>
        <dbReference type="Pfam" id="PF06808"/>
    </source>
</evidence>